<dbReference type="InterPro" id="IPR014284">
    <property type="entry name" value="RNA_pol_sigma-70_dom"/>
</dbReference>
<dbReference type="Gene3D" id="3.10.450.50">
    <property type="match status" value="1"/>
</dbReference>
<dbReference type="InterPro" id="IPR014305">
    <property type="entry name" value="RNA_pol_sigma-G_actinobac"/>
</dbReference>
<dbReference type="InterPro" id="IPR052704">
    <property type="entry name" value="ECF_Sigma-70_Domain"/>
</dbReference>
<comment type="subunit">
    <text evidence="2">Interacts transiently with the RNA polymerase catalytic core formed by RpoA, RpoB, RpoC and RpoZ (2 alpha, 1 beta, 1 beta' and 1 omega subunit) to form the RNA polymerase holoenzyme that can initiate transcription.</text>
</comment>
<dbReference type="NCBIfam" id="NF006089">
    <property type="entry name" value="PRK08241.1"/>
    <property type="match status" value="1"/>
</dbReference>
<evidence type="ECO:0000256" key="6">
    <source>
        <dbReference type="SAM" id="MobiDB-lite"/>
    </source>
</evidence>
<dbReference type="InterPro" id="IPR037401">
    <property type="entry name" value="SnoaL-like"/>
</dbReference>
<evidence type="ECO:0000259" key="8">
    <source>
        <dbReference type="Pfam" id="PF08281"/>
    </source>
</evidence>
<feature type="region of interest" description="Disordered" evidence="6">
    <location>
        <begin position="1"/>
        <end position="41"/>
    </location>
</feature>
<dbReference type="RefSeq" id="WP_326620493.1">
    <property type="nucleotide sequence ID" value="NZ_CP109106.1"/>
</dbReference>
<feature type="compositionally biased region" description="Low complexity" evidence="6">
    <location>
        <begin position="369"/>
        <end position="381"/>
    </location>
</feature>
<dbReference type="SUPFAM" id="SSF88659">
    <property type="entry name" value="Sigma3 and sigma4 domains of RNA polymerase sigma factors"/>
    <property type="match status" value="1"/>
</dbReference>
<feature type="compositionally biased region" description="Polar residues" evidence="6">
    <location>
        <begin position="1"/>
        <end position="18"/>
    </location>
</feature>
<feature type="region of interest" description="Disordered" evidence="6">
    <location>
        <begin position="120"/>
        <end position="139"/>
    </location>
</feature>
<dbReference type="Gene3D" id="1.10.10.10">
    <property type="entry name" value="Winged helix-like DNA-binding domain superfamily/Winged helix DNA-binding domain"/>
    <property type="match status" value="1"/>
</dbReference>
<dbReference type="InterPro" id="IPR007627">
    <property type="entry name" value="RNA_pol_sigma70_r2"/>
</dbReference>
<sequence length="395" mass="42096">MKRSSTKQASTKQASTEQVSTGEAAAVGGTTAVDGAGRGAPQGELADRLEAHRTELTGYCYRMLGSAFEAEDAVQETMVRAWRSYDRFEGRASLRSWLYRIATNVCLDLLKGSRRRARPMDLASPSSVDTPVGTGLPEATWIGPVPDERVLASAGDPADTAVARESIRLAFIAALQRLAPRQRAVLILREVLSWSASEVAELLGSSVASVNSALQRARATLAASGDTGDEPPRPLDDAQQALLQRYVDAFERFDMDALTALLHEDSTLSMPPYELWLRGRDDILKWLLGPGGGCEGSHLVPVTANGRPAFGQYRADGEPWAIQVIETADGRITALQSFLDTERLFPLFGLPLRYGGPVTEHAVTEDSDTAGAVTEGAAAPPGEGGPAGSRPAPSP</sequence>
<evidence type="ECO:0000256" key="2">
    <source>
        <dbReference type="ARBA" id="ARBA00011344"/>
    </source>
</evidence>
<dbReference type="SUPFAM" id="SSF88946">
    <property type="entry name" value="Sigma2 domain of RNA polymerase sigma factors"/>
    <property type="match status" value="1"/>
</dbReference>
<dbReference type="SUPFAM" id="SSF54427">
    <property type="entry name" value="NTF2-like"/>
    <property type="match status" value="1"/>
</dbReference>
<dbReference type="Pfam" id="PF12680">
    <property type="entry name" value="SnoaL_2"/>
    <property type="match status" value="1"/>
</dbReference>
<evidence type="ECO:0000256" key="3">
    <source>
        <dbReference type="ARBA" id="ARBA00023015"/>
    </source>
</evidence>
<dbReference type="PANTHER" id="PTHR30173:SF36">
    <property type="entry name" value="ECF RNA POLYMERASE SIGMA FACTOR SIGJ"/>
    <property type="match status" value="1"/>
</dbReference>
<feature type="domain" description="SnoaL-like" evidence="9">
    <location>
        <begin position="244"/>
        <end position="333"/>
    </location>
</feature>
<keyword evidence="4" id="KW-0731">Sigma factor</keyword>
<accession>A0ABZ1FKH5</accession>
<keyword evidence="5" id="KW-0804">Transcription</keyword>
<dbReference type="PANTHER" id="PTHR30173">
    <property type="entry name" value="SIGMA 19 FACTOR"/>
    <property type="match status" value="1"/>
</dbReference>
<evidence type="ECO:0000313" key="11">
    <source>
        <dbReference type="Proteomes" id="UP001344251"/>
    </source>
</evidence>
<keyword evidence="3" id="KW-0805">Transcription regulation</keyword>
<protein>
    <submittedName>
        <fullName evidence="10">Sigma-70 family RNA polymerase sigma factor</fullName>
    </submittedName>
</protein>
<organism evidence="10 11">
    <name type="scientific">Streptomyces decoyicus</name>
    <dbReference type="NCBI Taxonomy" id="249567"/>
    <lineage>
        <taxon>Bacteria</taxon>
        <taxon>Bacillati</taxon>
        <taxon>Actinomycetota</taxon>
        <taxon>Actinomycetes</taxon>
        <taxon>Kitasatosporales</taxon>
        <taxon>Streptomycetaceae</taxon>
        <taxon>Streptomyces</taxon>
    </lineage>
</organism>
<dbReference type="InterPro" id="IPR013324">
    <property type="entry name" value="RNA_pol_sigma_r3/r4-like"/>
</dbReference>
<proteinExistence type="inferred from homology"/>
<comment type="similarity">
    <text evidence="1">Belongs to the sigma-70 factor family. ECF subfamily.</text>
</comment>
<evidence type="ECO:0000256" key="5">
    <source>
        <dbReference type="ARBA" id="ARBA00023163"/>
    </source>
</evidence>
<keyword evidence="11" id="KW-1185">Reference proteome</keyword>
<dbReference type="InterPro" id="IPR013249">
    <property type="entry name" value="RNA_pol_sigma70_r4_t2"/>
</dbReference>
<gene>
    <name evidence="10" type="ORF">OG863_24810</name>
</gene>
<evidence type="ECO:0000313" key="10">
    <source>
        <dbReference type="EMBL" id="WSB70914.1"/>
    </source>
</evidence>
<feature type="compositionally biased region" description="Low complexity" evidence="6">
    <location>
        <begin position="19"/>
        <end position="35"/>
    </location>
</feature>
<dbReference type="InterPro" id="IPR036388">
    <property type="entry name" value="WH-like_DNA-bd_sf"/>
</dbReference>
<dbReference type="NCBIfam" id="TIGR02937">
    <property type="entry name" value="sigma70-ECF"/>
    <property type="match status" value="1"/>
</dbReference>
<dbReference type="CDD" id="cd06171">
    <property type="entry name" value="Sigma70_r4"/>
    <property type="match status" value="1"/>
</dbReference>
<feature type="domain" description="RNA polymerase sigma-70 region 2" evidence="7">
    <location>
        <begin position="50"/>
        <end position="115"/>
    </location>
</feature>
<dbReference type="Pfam" id="PF08281">
    <property type="entry name" value="Sigma70_r4_2"/>
    <property type="match status" value="1"/>
</dbReference>
<dbReference type="Gene3D" id="1.10.1740.10">
    <property type="match status" value="1"/>
</dbReference>
<name>A0ABZ1FKH5_9ACTN</name>
<dbReference type="EMBL" id="CP109106">
    <property type="protein sequence ID" value="WSB70914.1"/>
    <property type="molecule type" value="Genomic_DNA"/>
</dbReference>
<dbReference type="Pfam" id="PF04542">
    <property type="entry name" value="Sigma70_r2"/>
    <property type="match status" value="1"/>
</dbReference>
<evidence type="ECO:0000259" key="9">
    <source>
        <dbReference type="Pfam" id="PF12680"/>
    </source>
</evidence>
<dbReference type="NCBIfam" id="TIGR02960">
    <property type="entry name" value="SigX5"/>
    <property type="match status" value="1"/>
</dbReference>
<feature type="domain" description="RNA polymerase sigma factor 70 region 4 type 2" evidence="8">
    <location>
        <begin position="169"/>
        <end position="221"/>
    </location>
</feature>
<reference evidence="10 11" key="1">
    <citation type="submission" date="2022-10" db="EMBL/GenBank/DDBJ databases">
        <title>The complete genomes of actinobacterial strains from the NBC collection.</title>
        <authorList>
            <person name="Joergensen T.S."/>
            <person name="Alvarez Arevalo M."/>
            <person name="Sterndorff E.B."/>
            <person name="Faurdal D."/>
            <person name="Vuksanovic O."/>
            <person name="Mourched A.-S."/>
            <person name="Charusanti P."/>
            <person name="Shaw S."/>
            <person name="Blin K."/>
            <person name="Weber T."/>
        </authorList>
    </citation>
    <scope>NUCLEOTIDE SEQUENCE [LARGE SCALE GENOMIC DNA]</scope>
    <source>
        <strain evidence="10 11">NBC 01774</strain>
    </source>
</reference>
<dbReference type="Proteomes" id="UP001344251">
    <property type="component" value="Chromosome"/>
</dbReference>
<dbReference type="InterPro" id="IPR032710">
    <property type="entry name" value="NTF2-like_dom_sf"/>
</dbReference>
<dbReference type="InterPro" id="IPR013325">
    <property type="entry name" value="RNA_pol_sigma_r2"/>
</dbReference>
<evidence type="ECO:0000256" key="4">
    <source>
        <dbReference type="ARBA" id="ARBA00023082"/>
    </source>
</evidence>
<evidence type="ECO:0000256" key="1">
    <source>
        <dbReference type="ARBA" id="ARBA00010641"/>
    </source>
</evidence>
<evidence type="ECO:0000259" key="7">
    <source>
        <dbReference type="Pfam" id="PF04542"/>
    </source>
</evidence>
<feature type="region of interest" description="Disordered" evidence="6">
    <location>
        <begin position="363"/>
        <end position="395"/>
    </location>
</feature>